<dbReference type="SUPFAM" id="SSF143011">
    <property type="entry name" value="RelE-like"/>
    <property type="match status" value="1"/>
</dbReference>
<dbReference type="Pfam" id="PF06769">
    <property type="entry name" value="YoeB_toxin"/>
    <property type="match status" value="1"/>
</dbReference>
<dbReference type="NCBIfam" id="TIGR02116">
    <property type="entry name" value="toxin_Txe_YoeB"/>
    <property type="match status" value="1"/>
</dbReference>
<proteinExistence type="inferred from homology"/>
<protein>
    <recommendedName>
        <fullName evidence="6">Putative mRNA interferase YoeB</fullName>
    </recommendedName>
</protein>
<dbReference type="InterPro" id="IPR035093">
    <property type="entry name" value="RelE/ParE_toxin_dom_sf"/>
</dbReference>
<dbReference type="Gene3D" id="3.30.2310.20">
    <property type="entry name" value="RelE-like"/>
    <property type="match status" value="1"/>
</dbReference>
<keyword evidence="2" id="KW-1277">Toxin-antitoxin system</keyword>
<evidence type="ECO:0000256" key="6">
    <source>
        <dbReference type="ARBA" id="ARBA00030388"/>
    </source>
</evidence>
<evidence type="ECO:0000313" key="7">
    <source>
        <dbReference type="EMBL" id="KXA22556.1"/>
    </source>
</evidence>
<accession>A0A133P257</accession>
<dbReference type="InterPro" id="IPR009614">
    <property type="entry name" value="YoeB_toxin"/>
</dbReference>
<comment type="caution">
    <text evidence="7">The sequence shown here is derived from an EMBL/GenBank/DDBJ whole genome shotgun (WGS) entry which is preliminary data.</text>
</comment>
<evidence type="ECO:0000313" key="8">
    <source>
        <dbReference type="Proteomes" id="UP000070401"/>
    </source>
</evidence>
<keyword evidence="5" id="KW-0378">Hydrolase</keyword>
<dbReference type="Proteomes" id="UP000070401">
    <property type="component" value="Unassembled WGS sequence"/>
</dbReference>
<dbReference type="STRING" id="1408287.GCA_000493815_00187"/>
<dbReference type="GO" id="GO:0004519">
    <property type="term" value="F:endonuclease activity"/>
    <property type="evidence" value="ECO:0007669"/>
    <property type="project" value="UniProtKB-KW"/>
</dbReference>
<organism evidence="7 8">
    <name type="scientific">Fusobacterium nucleatum</name>
    <dbReference type="NCBI Taxonomy" id="851"/>
    <lineage>
        <taxon>Bacteria</taxon>
        <taxon>Fusobacteriati</taxon>
        <taxon>Fusobacteriota</taxon>
        <taxon>Fusobacteriia</taxon>
        <taxon>Fusobacteriales</taxon>
        <taxon>Fusobacteriaceae</taxon>
        <taxon>Fusobacterium</taxon>
    </lineage>
</organism>
<reference evidence="8" key="1">
    <citation type="submission" date="2016-01" db="EMBL/GenBank/DDBJ databases">
        <authorList>
            <person name="Mitreva M."/>
            <person name="Pepin K.H."/>
            <person name="Mihindukulasuriya K.A."/>
            <person name="Fulton R."/>
            <person name="Fronick C."/>
            <person name="O'Laughlin M."/>
            <person name="Miner T."/>
            <person name="Herter B."/>
            <person name="Rosa B.A."/>
            <person name="Cordes M."/>
            <person name="Tomlinson C."/>
            <person name="Wollam A."/>
            <person name="Palsikar V.B."/>
            <person name="Mardis E.R."/>
            <person name="Wilson R.K."/>
        </authorList>
    </citation>
    <scope>NUCLEOTIDE SEQUENCE [LARGE SCALE GENOMIC DNA]</scope>
    <source>
        <strain evidence="8">MJR7757B</strain>
    </source>
</reference>
<keyword evidence="3" id="KW-0540">Nuclease</keyword>
<evidence type="ECO:0000256" key="4">
    <source>
        <dbReference type="ARBA" id="ARBA00022759"/>
    </source>
</evidence>
<dbReference type="AlphaFoldDB" id="A0A133P257"/>
<evidence type="ECO:0000256" key="3">
    <source>
        <dbReference type="ARBA" id="ARBA00022722"/>
    </source>
</evidence>
<gene>
    <name evidence="7" type="ORF">HMPREF3221_00888</name>
</gene>
<dbReference type="EMBL" id="LRPY01000084">
    <property type="protein sequence ID" value="KXA22556.1"/>
    <property type="molecule type" value="Genomic_DNA"/>
</dbReference>
<keyword evidence="4" id="KW-0255">Endonuclease</keyword>
<comment type="similarity">
    <text evidence="1">Belongs to the YoeB family.</text>
</comment>
<dbReference type="PANTHER" id="PTHR38039">
    <property type="entry name" value="TOXIN YOEB"/>
    <property type="match status" value="1"/>
</dbReference>
<dbReference type="PATRIC" id="fig|851.8.peg.893"/>
<evidence type="ECO:0000256" key="1">
    <source>
        <dbReference type="ARBA" id="ARBA00008172"/>
    </source>
</evidence>
<evidence type="ECO:0000256" key="2">
    <source>
        <dbReference type="ARBA" id="ARBA00022649"/>
    </source>
</evidence>
<dbReference type="GO" id="GO:0045892">
    <property type="term" value="P:negative regulation of DNA-templated transcription"/>
    <property type="evidence" value="ECO:0007669"/>
    <property type="project" value="TreeGrafter"/>
</dbReference>
<dbReference type="RefSeq" id="WP_060798264.1">
    <property type="nucleotide sequence ID" value="NZ_KQ956675.1"/>
</dbReference>
<sequence>MVEEKYKVYILMKANKDKENIKQFPVLKKNVDKLINLIKKNPFQTPPSYEVLIGGLKGYYSRRINKQHRLVYEVIEEAKRINIISMWKHYKF</sequence>
<name>A0A133P257_FUSNU</name>
<dbReference type="GO" id="GO:0016787">
    <property type="term" value="F:hydrolase activity"/>
    <property type="evidence" value="ECO:0007669"/>
    <property type="project" value="UniProtKB-KW"/>
</dbReference>
<dbReference type="GO" id="GO:0006401">
    <property type="term" value="P:RNA catabolic process"/>
    <property type="evidence" value="ECO:0007669"/>
    <property type="project" value="InterPro"/>
</dbReference>
<evidence type="ECO:0000256" key="5">
    <source>
        <dbReference type="ARBA" id="ARBA00022801"/>
    </source>
</evidence>
<dbReference type="PANTHER" id="PTHR38039:SF1">
    <property type="entry name" value="TOXIN YOEB"/>
    <property type="match status" value="1"/>
</dbReference>
<keyword evidence="8" id="KW-1185">Reference proteome</keyword>